<evidence type="ECO:0000256" key="2">
    <source>
        <dbReference type="ARBA" id="ARBA00022475"/>
    </source>
</evidence>
<name>A0ABY2UN68_9GAMM</name>
<feature type="transmembrane region" description="Helical" evidence="6">
    <location>
        <begin position="231"/>
        <end position="251"/>
    </location>
</feature>
<feature type="transmembrane region" description="Helical" evidence="6">
    <location>
        <begin position="156"/>
        <end position="175"/>
    </location>
</feature>
<accession>A0ABY2UN68</accession>
<reference evidence="7 8" key="1">
    <citation type="submission" date="2019-05" db="EMBL/GenBank/DDBJ databases">
        <title>Microbulbifer harenosus sp. nov., an alginate-degrading bacterium isolated from coastal sand.</title>
        <authorList>
            <person name="Huang H."/>
            <person name="Mo K."/>
            <person name="Bao S."/>
        </authorList>
    </citation>
    <scope>NUCLEOTIDE SEQUENCE [LARGE SCALE GENOMIC DNA]</scope>
    <source>
        <strain evidence="7 8">HB161719</strain>
    </source>
</reference>
<keyword evidence="2" id="KW-1003">Cell membrane</keyword>
<dbReference type="RefSeq" id="WP_138234109.1">
    <property type="nucleotide sequence ID" value="NZ_CP185860.1"/>
</dbReference>
<keyword evidence="5 6" id="KW-0472">Membrane</keyword>
<dbReference type="Proteomes" id="UP000306791">
    <property type="component" value="Unassembled WGS sequence"/>
</dbReference>
<feature type="transmembrane region" description="Helical" evidence="6">
    <location>
        <begin position="12"/>
        <end position="34"/>
    </location>
</feature>
<keyword evidence="3 6" id="KW-0812">Transmembrane</keyword>
<dbReference type="PANTHER" id="PTHR30250:SF11">
    <property type="entry name" value="O-ANTIGEN TRANSPORTER-RELATED"/>
    <property type="match status" value="1"/>
</dbReference>
<evidence type="ECO:0000256" key="6">
    <source>
        <dbReference type="SAM" id="Phobius"/>
    </source>
</evidence>
<evidence type="ECO:0000313" key="7">
    <source>
        <dbReference type="EMBL" id="TLM79702.1"/>
    </source>
</evidence>
<keyword evidence="8" id="KW-1185">Reference proteome</keyword>
<evidence type="ECO:0000256" key="1">
    <source>
        <dbReference type="ARBA" id="ARBA00004651"/>
    </source>
</evidence>
<keyword evidence="4 6" id="KW-1133">Transmembrane helix</keyword>
<feature type="transmembrane region" description="Helical" evidence="6">
    <location>
        <begin position="375"/>
        <end position="394"/>
    </location>
</feature>
<feature type="transmembrane region" description="Helical" evidence="6">
    <location>
        <begin position="343"/>
        <end position="363"/>
    </location>
</feature>
<protein>
    <recommendedName>
        <fullName evidence="9">Oligosaccharide flippase family protein</fullName>
    </recommendedName>
</protein>
<organism evidence="7 8">
    <name type="scientific">Microbulbifer harenosus</name>
    <dbReference type="NCBI Taxonomy" id="2576840"/>
    <lineage>
        <taxon>Bacteria</taxon>
        <taxon>Pseudomonadati</taxon>
        <taxon>Pseudomonadota</taxon>
        <taxon>Gammaproteobacteria</taxon>
        <taxon>Cellvibrionales</taxon>
        <taxon>Microbulbiferaceae</taxon>
        <taxon>Microbulbifer</taxon>
    </lineage>
</organism>
<feature type="transmembrane region" description="Helical" evidence="6">
    <location>
        <begin position="308"/>
        <end position="331"/>
    </location>
</feature>
<sequence>MLIVSRREHFTEVGKLAVIAFTGHGIVFLINLILARHLAVTEFENYVVAVAVFHLILAITSQGLDKYALRIMPAKFSRQHHGHAAHYFLFSLSRLMIGAIVVAALTLLWARELREFSDDALNAIYYSLLALPLGALTYYLCAVISATGDCVRATTVTYLFVPVLTLAFVCIALVASPQATGAMGILCWLISWCFGLALATYWVKKAWPAEGGALKPERANLSWQREAMPFWLYRLSMVVIAQIAIILLDWLQPSPAATGAYAAAMSTAGLAAVLAAATNRVYARELSIILDTGDYTALRRLRVQRLQWMLPVLGLFLLIALIFTREILGLFQPDFVTEGTAAFRILAVTTSATVLMGVAPIYLKHRKQSRVIFPALALAALAQIALLIVLVPRFEATGAAIAYAISMVGLYSFFSLVGHRQVRAADSRGN</sequence>
<evidence type="ECO:0000256" key="4">
    <source>
        <dbReference type="ARBA" id="ARBA00022989"/>
    </source>
</evidence>
<feature type="transmembrane region" description="Helical" evidence="6">
    <location>
        <begin position="181"/>
        <end position="203"/>
    </location>
</feature>
<feature type="transmembrane region" description="Helical" evidence="6">
    <location>
        <begin position="46"/>
        <end position="64"/>
    </location>
</feature>
<dbReference type="EMBL" id="VANI01000002">
    <property type="protein sequence ID" value="TLM79702.1"/>
    <property type="molecule type" value="Genomic_DNA"/>
</dbReference>
<dbReference type="InterPro" id="IPR050833">
    <property type="entry name" value="Poly_Biosynth_Transport"/>
</dbReference>
<evidence type="ECO:0000313" key="8">
    <source>
        <dbReference type="Proteomes" id="UP000306791"/>
    </source>
</evidence>
<gene>
    <name evidence="7" type="ORF">FDY93_02240</name>
</gene>
<comment type="caution">
    <text evidence="7">The sequence shown here is derived from an EMBL/GenBank/DDBJ whole genome shotgun (WGS) entry which is preliminary data.</text>
</comment>
<proteinExistence type="predicted"/>
<feature type="transmembrane region" description="Helical" evidence="6">
    <location>
        <begin position="400"/>
        <end position="418"/>
    </location>
</feature>
<feature type="transmembrane region" description="Helical" evidence="6">
    <location>
        <begin position="257"/>
        <end position="277"/>
    </location>
</feature>
<evidence type="ECO:0000256" key="3">
    <source>
        <dbReference type="ARBA" id="ARBA00022692"/>
    </source>
</evidence>
<feature type="transmembrane region" description="Helical" evidence="6">
    <location>
        <begin position="123"/>
        <end position="144"/>
    </location>
</feature>
<feature type="transmembrane region" description="Helical" evidence="6">
    <location>
        <begin position="85"/>
        <end position="111"/>
    </location>
</feature>
<dbReference type="PANTHER" id="PTHR30250">
    <property type="entry name" value="PST FAMILY PREDICTED COLANIC ACID TRANSPORTER"/>
    <property type="match status" value="1"/>
</dbReference>
<evidence type="ECO:0000256" key="5">
    <source>
        <dbReference type="ARBA" id="ARBA00023136"/>
    </source>
</evidence>
<comment type="subcellular location">
    <subcellularLocation>
        <location evidence="1">Cell membrane</location>
        <topology evidence="1">Multi-pass membrane protein</topology>
    </subcellularLocation>
</comment>
<evidence type="ECO:0008006" key="9">
    <source>
        <dbReference type="Google" id="ProtNLM"/>
    </source>
</evidence>